<keyword evidence="2" id="KW-1133">Transmembrane helix</keyword>
<dbReference type="EMBL" id="CP015005">
    <property type="protein sequence ID" value="AMS40176.1"/>
    <property type="molecule type" value="Genomic_DNA"/>
</dbReference>
<sequence>MVTGSEDEGPAQSRRILKRLSRESDHGGRSFVARHRYAAKEEGETPNGLYMLLGAVLAIALFFWLLSYIALVKI</sequence>
<evidence type="ECO:0000313" key="4">
    <source>
        <dbReference type="Proteomes" id="UP000075755"/>
    </source>
</evidence>
<evidence type="ECO:0000256" key="1">
    <source>
        <dbReference type="SAM" id="MobiDB-lite"/>
    </source>
</evidence>
<reference evidence="3 4" key="1">
    <citation type="submission" date="2016-03" db="EMBL/GenBank/DDBJ databases">
        <title>Complete genome of Aminobacter aminovorans KCTC 2477.</title>
        <authorList>
            <person name="Kim K.M."/>
        </authorList>
    </citation>
    <scope>NUCLEOTIDE SEQUENCE [LARGE SCALE GENOMIC DNA]</scope>
    <source>
        <strain evidence="3 4">KCTC 2477</strain>
    </source>
</reference>
<organism evidence="3 4">
    <name type="scientific">Aminobacter aminovorans</name>
    <name type="common">Chelatobacter heintzii</name>
    <dbReference type="NCBI Taxonomy" id="83263"/>
    <lineage>
        <taxon>Bacteria</taxon>
        <taxon>Pseudomonadati</taxon>
        <taxon>Pseudomonadota</taxon>
        <taxon>Alphaproteobacteria</taxon>
        <taxon>Hyphomicrobiales</taxon>
        <taxon>Phyllobacteriaceae</taxon>
        <taxon>Aminobacter</taxon>
    </lineage>
</organism>
<gene>
    <name evidence="3" type="ORF">AA2016_1241</name>
</gene>
<evidence type="ECO:0000313" key="3">
    <source>
        <dbReference type="EMBL" id="AMS40176.1"/>
    </source>
</evidence>
<dbReference type="AlphaFoldDB" id="A0AAC8YMK0"/>
<dbReference type="KEGG" id="aak:AA2016_1241"/>
<feature type="region of interest" description="Disordered" evidence="1">
    <location>
        <begin position="1"/>
        <end position="27"/>
    </location>
</feature>
<name>A0AAC8YMK0_AMIAI</name>
<evidence type="ECO:0000256" key="2">
    <source>
        <dbReference type="SAM" id="Phobius"/>
    </source>
</evidence>
<keyword evidence="2" id="KW-0472">Membrane</keyword>
<dbReference type="Proteomes" id="UP000075755">
    <property type="component" value="Chromosome"/>
</dbReference>
<protein>
    <submittedName>
        <fullName evidence="3">Uncharacterized protein</fullName>
    </submittedName>
</protein>
<proteinExistence type="predicted"/>
<feature type="transmembrane region" description="Helical" evidence="2">
    <location>
        <begin position="49"/>
        <end position="71"/>
    </location>
</feature>
<accession>A0AAC8YMK0</accession>
<keyword evidence="2" id="KW-0812">Transmembrane</keyword>